<accession>A0A484FS92</accession>
<name>A0A484FS92_COLOR</name>
<evidence type="ECO:0000313" key="1">
    <source>
        <dbReference type="EMBL" id="TDZ21070.1"/>
    </source>
</evidence>
<organism evidence="1 2">
    <name type="scientific">Colletotrichum orbiculare (strain 104-T / ATCC 96160 / CBS 514.97 / LARS 414 / MAFF 240422)</name>
    <name type="common">Cucumber anthracnose fungus</name>
    <name type="synonym">Colletotrichum lagenarium</name>
    <dbReference type="NCBI Taxonomy" id="1213857"/>
    <lineage>
        <taxon>Eukaryota</taxon>
        <taxon>Fungi</taxon>
        <taxon>Dikarya</taxon>
        <taxon>Ascomycota</taxon>
        <taxon>Pezizomycotina</taxon>
        <taxon>Sordariomycetes</taxon>
        <taxon>Hypocreomycetidae</taxon>
        <taxon>Glomerellales</taxon>
        <taxon>Glomerellaceae</taxon>
        <taxon>Colletotrichum</taxon>
        <taxon>Colletotrichum orbiculare species complex</taxon>
    </lineage>
</organism>
<sequence length="104" mass="11820">MIVCKPRVAPQGNPEDVHRQSCLSKTQGIRHWQLPLCVVSIVQHGFRTGPDPSLVHIRQSSSSFPIFNHRRHPNHWLSTILRPPHVLEAQRLLDGMLLGILART</sequence>
<comment type="caution">
    <text evidence="1">The sequence shown here is derived from an EMBL/GenBank/DDBJ whole genome shotgun (WGS) entry which is preliminary data.</text>
</comment>
<protein>
    <submittedName>
        <fullName evidence="1">Uncharacterized protein</fullName>
    </submittedName>
</protein>
<dbReference type="Proteomes" id="UP000014480">
    <property type="component" value="Unassembled WGS sequence"/>
</dbReference>
<dbReference type="AlphaFoldDB" id="A0A484FS92"/>
<reference evidence="2" key="1">
    <citation type="journal article" date="2013" name="New Phytol.">
        <title>Comparative genomic and transcriptomic analyses reveal the hemibiotrophic stage shift of Colletotrichum fungi.</title>
        <authorList>
            <person name="Gan P."/>
            <person name="Ikeda K."/>
            <person name="Irieda H."/>
            <person name="Narusaka M."/>
            <person name="O'Connell R.J."/>
            <person name="Narusaka Y."/>
            <person name="Takano Y."/>
            <person name="Kubo Y."/>
            <person name="Shirasu K."/>
        </authorList>
    </citation>
    <scope>NUCLEOTIDE SEQUENCE [LARGE SCALE GENOMIC DNA]</scope>
    <source>
        <strain evidence="2">104-T / ATCC 96160 / CBS 514.97 / LARS 414 / MAFF 240422</strain>
    </source>
</reference>
<reference evidence="2" key="2">
    <citation type="journal article" date="2019" name="Mol. Plant Microbe Interact.">
        <title>Genome sequence resources for four phytopathogenic fungi from the Colletotrichum orbiculare species complex.</title>
        <authorList>
            <person name="Gan P."/>
            <person name="Tsushima A."/>
            <person name="Narusaka M."/>
            <person name="Narusaka Y."/>
            <person name="Takano Y."/>
            <person name="Kubo Y."/>
            <person name="Shirasu K."/>
        </authorList>
    </citation>
    <scope>GENOME REANNOTATION</scope>
    <source>
        <strain evidence="2">104-T / ATCC 96160 / CBS 514.97 / LARS 414 / MAFF 240422</strain>
    </source>
</reference>
<gene>
    <name evidence="1" type="ORF">Cob_v006103</name>
</gene>
<evidence type="ECO:0000313" key="2">
    <source>
        <dbReference type="Proteomes" id="UP000014480"/>
    </source>
</evidence>
<proteinExistence type="predicted"/>
<keyword evidence="2" id="KW-1185">Reference proteome</keyword>
<dbReference type="EMBL" id="AMCV02000015">
    <property type="protein sequence ID" value="TDZ21070.1"/>
    <property type="molecule type" value="Genomic_DNA"/>
</dbReference>